<dbReference type="OrthoDB" id="7391081at2"/>
<evidence type="ECO:0000259" key="1">
    <source>
        <dbReference type="Pfam" id="PF07238"/>
    </source>
</evidence>
<dbReference type="GO" id="GO:0035438">
    <property type="term" value="F:cyclic-di-GMP binding"/>
    <property type="evidence" value="ECO:0007669"/>
    <property type="project" value="InterPro"/>
</dbReference>
<sequence length="121" mass="13205">MTAIDTRNLKRDSLFLMADVRLEGSLRSERVKVRNLSDGGMMVEGELVASPGQRVVVTLKKIGEVGGVVAWNQSARVGISFDEQVDASLARTSLVGEMPEAPRYARPAVAPTTHIWSVRKL</sequence>
<dbReference type="RefSeq" id="WP_160727746.1">
    <property type="nucleotide sequence ID" value="NZ_WTYC01000003.1"/>
</dbReference>
<evidence type="ECO:0000313" key="3">
    <source>
        <dbReference type="Proteomes" id="UP000448199"/>
    </source>
</evidence>
<keyword evidence="3" id="KW-1185">Reference proteome</keyword>
<dbReference type="Pfam" id="PF07238">
    <property type="entry name" value="PilZ"/>
    <property type="match status" value="1"/>
</dbReference>
<organism evidence="2 3">
    <name type="scientific">Qipengyuania vulgaris</name>
    <dbReference type="NCBI Taxonomy" id="291985"/>
    <lineage>
        <taxon>Bacteria</taxon>
        <taxon>Pseudomonadati</taxon>
        <taxon>Pseudomonadota</taxon>
        <taxon>Alphaproteobacteria</taxon>
        <taxon>Sphingomonadales</taxon>
        <taxon>Erythrobacteraceae</taxon>
        <taxon>Qipengyuania</taxon>
    </lineage>
</organism>
<dbReference type="EMBL" id="WTYC01000003">
    <property type="protein sequence ID" value="MXO48205.1"/>
    <property type="molecule type" value="Genomic_DNA"/>
</dbReference>
<proteinExistence type="predicted"/>
<dbReference type="InterPro" id="IPR009875">
    <property type="entry name" value="PilZ_domain"/>
</dbReference>
<protein>
    <submittedName>
        <fullName evidence="2">PilZ domain-containing protein</fullName>
    </submittedName>
</protein>
<feature type="domain" description="PilZ" evidence="1">
    <location>
        <begin position="10"/>
        <end position="87"/>
    </location>
</feature>
<comment type="caution">
    <text evidence="2">The sequence shown here is derived from an EMBL/GenBank/DDBJ whole genome shotgun (WGS) entry which is preliminary data.</text>
</comment>
<dbReference type="Proteomes" id="UP000448199">
    <property type="component" value="Unassembled WGS sequence"/>
</dbReference>
<accession>A0A844XPX9</accession>
<evidence type="ECO:0000313" key="2">
    <source>
        <dbReference type="EMBL" id="MXO48205.1"/>
    </source>
</evidence>
<gene>
    <name evidence="2" type="ORF">GRI69_08055</name>
</gene>
<name>A0A844XPX9_9SPHN</name>
<dbReference type="AlphaFoldDB" id="A0A844XPX9"/>
<reference evidence="2 3" key="1">
    <citation type="submission" date="2019-12" db="EMBL/GenBank/DDBJ databases">
        <title>Genomic-based taxomic classification of the family Erythrobacteraceae.</title>
        <authorList>
            <person name="Xu L."/>
        </authorList>
    </citation>
    <scope>NUCLEOTIDE SEQUENCE [LARGE SCALE GENOMIC DNA]</scope>
    <source>
        <strain evidence="2 3">DSM 17792</strain>
    </source>
</reference>